<protein>
    <submittedName>
        <fullName evidence="1">Uncharacterized protein</fullName>
    </submittedName>
</protein>
<reference evidence="1" key="1">
    <citation type="submission" date="2014-09" db="EMBL/GenBank/DDBJ databases">
        <authorList>
            <person name="Magalhaes I.L.F."/>
            <person name="Oliveira U."/>
            <person name="Santos F.R."/>
            <person name="Vidigal T.H.D.A."/>
            <person name="Brescovit A.D."/>
            <person name="Santos A.J."/>
        </authorList>
    </citation>
    <scope>NUCLEOTIDE SEQUENCE</scope>
    <source>
        <tissue evidence="1">Shoot tissue taken approximately 20 cm above the soil surface</tissue>
    </source>
</reference>
<name>A0A0A8YXW2_ARUDO</name>
<accession>A0A0A8YXW2</accession>
<reference evidence="1" key="2">
    <citation type="journal article" date="2015" name="Data Brief">
        <title>Shoot transcriptome of the giant reed, Arundo donax.</title>
        <authorList>
            <person name="Barrero R.A."/>
            <person name="Guerrero F.D."/>
            <person name="Moolhuijzen P."/>
            <person name="Goolsby J.A."/>
            <person name="Tidwell J."/>
            <person name="Bellgard S.E."/>
            <person name="Bellgard M.I."/>
        </authorList>
    </citation>
    <scope>NUCLEOTIDE SEQUENCE</scope>
    <source>
        <tissue evidence="1">Shoot tissue taken approximately 20 cm above the soil surface</tissue>
    </source>
</reference>
<proteinExistence type="predicted"/>
<evidence type="ECO:0000313" key="1">
    <source>
        <dbReference type="EMBL" id="JAD27447.1"/>
    </source>
</evidence>
<organism evidence="1">
    <name type="scientific">Arundo donax</name>
    <name type="common">Giant reed</name>
    <name type="synonym">Donax arundinaceus</name>
    <dbReference type="NCBI Taxonomy" id="35708"/>
    <lineage>
        <taxon>Eukaryota</taxon>
        <taxon>Viridiplantae</taxon>
        <taxon>Streptophyta</taxon>
        <taxon>Embryophyta</taxon>
        <taxon>Tracheophyta</taxon>
        <taxon>Spermatophyta</taxon>
        <taxon>Magnoliopsida</taxon>
        <taxon>Liliopsida</taxon>
        <taxon>Poales</taxon>
        <taxon>Poaceae</taxon>
        <taxon>PACMAD clade</taxon>
        <taxon>Arundinoideae</taxon>
        <taxon>Arundineae</taxon>
        <taxon>Arundo</taxon>
    </lineage>
</organism>
<sequence length="40" mass="4649">MNDPFSYSLLITGISFPIQDHPRRIVVIWKMTHGHGTRQV</sequence>
<dbReference type="AlphaFoldDB" id="A0A0A8YXW2"/>
<dbReference type="EMBL" id="GBRH01270448">
    <property type="protein sequence ID" value="JAD27447.1"/>
    <property type="molecule type" value="Transcribed_RNA"/>
</dbReference>